<evidence type="ECO:0000256" key="1">
    <source>
        <dbReference type="ARBA" id="ARBA00022737"/>
    </source>
</evidence>
<keyword evidence="3" id="KW-0175">Coiled coil</keyword>
<keyword evidence="2" id="KW-0802">TPR repeat</keyword>
<dbReference type="EMBL" id="SEYY01000768">
    <property type="protein sequence ID" value="KAB7506508.1"/>
    <property type="molecule type" value="Genomic_DNA"/>
</dbReference>
<protein>
    <submittedName>
        <fullName evidence="5">Putative assembly chaperone of rpl4</fullName>
    </submittedName>
</protein>
<dbReference type="CDD" id="cd24142">
    <property type="entry name" value="ACL4-like"/>
    <property type="match status" value="1"/>
</dbReference>
<feature type="coiled-coil region" evidence="3">
    <location>
        <begin position="301"/>
        <end position="339"/>
    </location>
</feature>
<comment type="caution">
    <text evidence="5">The sequence shown here is derived from an EMBL/GenBank/DDBJ whole genome shotgun (WGS) entry which is preliminary data.</text>
</comment>
<evidence type="ECO:0000256" key="4">
    <source>
        <dbReference type="SAM" id="MobiDB-lite"/>
    </source>
</evidence>
<dbReference type="AlphaFoldDB" id="A0A5N5TK25"/>
<gene>
    <name evidence="5" type="ORF">Anas_10950</name>
</gene>
<dbReference type="PANTHER" id="PTHR44943:SF4">
    <property type="entry name" value="TPR REPEAT-CONTAINING PROTEIN MJ0798"/>
    <property type="match status" value="1"/>
</dbReference>
<evidence type="ECO:0000313" key="5">
    <source>
        <dbReference type="EMBL" id="KAB7506508.1"/>
    </source>
</evidence>
<dbReference type="Pfam" id="PF13431">
    <property type="entry name" value="TPR_17"/>
    <property type="match status" value="1"/>
</dbReference>
<evidence type="ECO:0000313" key="6">
    <source>
        <dbReference type="Proteomes" id="UP000326759"/>
    </source>
</evidence>
<dbReference type="OrthoDB" id="1914839at2759"/>
<reference evidence="5 6" key="1">
    <citation type="journal article" date="2019" name="PLoS Biol.">
        <title>Sex chromosomes control vertical transmission of feminizing Wolbachia symbionts in an isopod.</title>
        <authorList>
            <person name="Becking T."/>
            <person name="Chebbi M.A."/>
            <person name="Giraud I."/>
            <person name="Moumen B."/>
            <person name="Laverre T."/>
            <person name="Caubet Y."/>
            <person name="Peccoud J."/>
            <person name="Gilbert C."/>
            <person name="Cordaux R."/>
        </authorList>
    </citation>
    <scope>NUCLEOTIDE SEQUENCE [LARGE SCALE GENOMIC DNA]</scope>
    <source>
        <strain evidence="5">ANa2</strain>
        <tissue evidence="5">Whole body excluding digestive tract and cuticle</tissue>
    </source>
</reference>
<accession>A0A5N5TK25</accession>
<feature type="region of interest" description="Disordered" evidence="4">
    <location>
        <begin position="1"/>
        <end position="21"/>
    </location>
</feature>
<dbReference type="PANTHER" id="PTHR44943">
    <property type="entry name" value="CELLULOSE SYNTHASE OPERON PROTEIN C"/>
    <property type="match status" value="1"/>
</dbReference>
<keyword evidence="6" id="KW-1185">Reference proteome</keyword>
<dbReference type="Pfam" id="PF14559">
    <property type="entry name" value="TPR_19"/>
    <property type="match status" value="1"/>
</dbReference>
<dbReference type="Gene3D" id="1.25.40.10">
    <property type="entry name" value="Tetratricopeptide repeat domain"/>
    <property type="match status" value="2"/>
</dbReference>
<evidence type="ECO:0000256" key="2">
    <source>
        <dbReference type="ARBA" id="ARBA00022803"/>
    </source>
</evidence>
<dbReference type="InterPro" id="IPR051685">
    <property type="entry name" value="Ycf3/AcsC/BcsC/TPR_MFPF"/>
</dbReference>
<proteinExistence type="predicted"/>
<dbReference type="Proteomes" id="UP000326759">
    <property type="component" value="Unassembled WGS sequence"/>
</dbReference>
<evidence type="ECO:0000256" key="3">
    <source>
        <dbReference type="SAM" id="Coils"/>
    </source>
</evidence>
<name>A0A5N5TK25_9CRUS</name>
<dbReference type="InterPro" id="IPR011990">
    <property type="entry name" value="TPR-like_helical_dom_sf"/>
</dbReference>
<sequence length="339" mass="38229">MTCKASAKINNMGKGKNAQKKKISKKAQQYCHEALQRDPDNLRALEVSASLCMETGNFDRAKHCFGRAITLAPETGFTKYLSMGQLFEGKESLQCYLKGIELIQKAIKEEKESKASEIKSPQQNGVLNSIKDDSDDDDEENSDKCSKIIDPSNSLERKLSNSYCAVAELFMSDLCDEDEAEAESLSNVQKAIEIDNTNPEAYHYYANFLLIKERVEEAKENIKKSVSLWLPKYEAVDKGEASEGSFDPVEVCPISESARCKTAQILIEVEEHELAADVLRTLIAEDDEVHKKSPTDDESIIHHMEEMLEELKDVEIDLEEDELENIEELEDEIELMDVS</sequence>
<dbReference type="SUPFAM" id="SSF48452">
    <property type="entry name" value="TPR-like"/>
    <property type="match status" value="1"/>
</dbReference>
<organism evidence="5 6">
    <name type="scientific">Armadillidium nasatum</name>
    <dbReference type="NCBI Taxonomy" id="96803"/>
    <lineage>
        <taxon>Eukaryota</taxon>
        <taxon>Metazoa</taxon>
        <taxon>Ecdysozoa</taxon>
        <taxon>Arthropoda</taxon>
        <taxon>Crustacea</taxon>
        <taxon>Multicrustacea</taxon>
        <taxon>Malacostraca</taxon>
        <taxon>Eumalacostraca</taxon>
        <taxon>Peracarida</taxon>
        <taxon>Isopoda</taxon>
        <taxon>Oniscidea</taxon>
        <taxon>Crinocheta</taxon>
        <taxon>Armadillidiidae</taxon>
        <taxon>Armadillidium</taxon>
    </lineage>
</organism>
<feature type="region of interest" description="Disordered" evidence="4">
    <location>
        <begin position="113"/>
        <end position="148"/>
    </location>
</feature>
<keyword evidence="1" id="KW-0677">Repeat</keyword>